<comment type="similarity">
    <text evidence="1">Belongs to the VAMP-associated protein (VAP) (TC 9.B.17) family.</text>
</comment>
<evidence type="ECO:0000259" key="4">
    <source>
        <dbReference type="PROSITE" id="PS50202"/>
    </source>
</evidence>
<dbReference type="Proteomes" id="UP001161247">
    <property type="component" value="Chromosome 4"/>
</dbReference>
<dbReference type="AlphaFoldDB" id="A0AAV1D5Y9"/>
<evidence type="ECO:0000313" key="5">
    <source>
        <dbReference type="EMBL" id="CAI9102414.1"/>
    </source>
</evidence>
<organism evidence="5 6">
    <name type="scientific">Oldenlandia corymbosa var. corymbosa</name>
    <dbReference type="NCBI Taxonomy" id="529605"/>
    <lineage>
        <taxon>Eukaryota</taxon>
        <taxon>Viridiplantae</taxon>
        <taxon>Streptophyta</taxon>
        <taxon>Embryophyta</taxon>
        <taxon>Tracheophyta</taxon>
        <taxon>Spermatophyta</taxon>
        <taxon>Magnoliopsida</taxon>
        <taxon>eudicotyledons</taxon>
        <taxon>Gunneridae</taxon>
        <taxon>Pentapetalae</taxon>
        <taxon>asterids</taxon>
        <taxon>lamiids</taxon>
        <taxon>Gentianales</taxon>
        <taxon>Rubiaceae</taxon>
        <taxon>Rubioideae</taxon>
        <taxon>Spermacoceae</taxon>
        <taxon>Hedyotis-Oldenlandia complex</taxon>
        <taxon>Oldenlandia</taxon>
    </lineage>
</organism>
<feature type="coiled-coil region" evidence="2">
    <location>
        <begin position="546"/>
        <end position="601"/>
    </location>
</feature>
<dbReference type="Gene3D" id="2.40.70.10">
    <property type="entry name" value="Acid Proteases"/>
    <property type="match status" value="1"/>
</dbReference>
<dbReference type="PANTHER" id="PTHR10809">
    <property type="entry name" value="VESICLE-ASSOCIATED MEMBRANE PROTEIN-ASSOCIATED PROTEIN"/>
    <property type="match status" value="1"/>
</dbReference>
<dbReference type="Gene3D" id="2.60.40.10">
    <property type="entry name" value="Immunoglobulins"/>
    <property type="match status" value="1"/>
</dbReference>
<evidence type="ECO:0000256" key="3">
    <source>
        <dbReference type="SAM" id="Phobius"/>
    </source>
</evidence>
<dbReference type="SUPFAM" id="SSF50630">
    <property type="entry name" value="Acid proteases"/>
    <property type="match status" value="1"/>
</dbReference>
<keyword evidence="3" id="KW-0812">Transmembrane</keyword>
<dbReference type="SUPFAM" id="SSF49354">
    <property type="entry name" value="PapD-like"/>
    <property type="match status" value="1"/>
</dbReference>
<dbReference type="InterPro" id="IPR021109">
    <property type="entry name" value="Peptidase_aspartic_dom_sf"/>
</dbReference>
<evidence type="ECO:0000256" key="2">
    <source>
        <dbReference type="SAM" id="Coils"/>
    </source>
</evidence>
<dbReference type="InterPro" id="IPR013783">
    <property type="entry name" value="Ig-like_fold"/>
</dbReference>
<dbReference type="EMBL" id="OX459121">
    <property type="protein sequence ID" value="CAI9102414.1"/>
    <property type="molecule type" value="Genomic_DNA"/>
</dbReference>
<evidence type="ECO:0000313" key="6">
    <source>
        <dbReference type="Proteomes" id="UP001161247"/>
    </source>
</evidence>
<evidence type="ECO:0000256" key="1">
    <source>
        <dbReference type="ARBA" id="ARBA00008932"/>
    </source>
</evidence>
<keyword evidence="3" id="KW-0472">Membrane</keyword>
<dbReference type="GO" id="GO:0090158">
    <property type="term" value="P:endoplasmic reticulum membrane organization"/>
    <property type="evidence" value="ECO:0007669"/>
    <property type="project" value="TreeGrafter"/>
</dbReference>
<dbReference type="Pfam" id="PF08284">
    <property type="entry name" value="RVP_2"/>
    <property type="match status" value="1"/>
</dbReference>
<name>A0AAV1D5Y9_OLDCO</name>
<accession>A0AAV1D5Y9</accession>
<dbReference type="InterPro" id="IPR000535">
    <property type="entry name" value="MSP_dom"/>
</dbReference>
<feature type="transmembrane region" description="Helical" evidence="3">
    <location>
        <begin position="609"/>
        <end position="630"/>
    </location>
</feature>
<dbReference type="GO" id="GO:0005886">
    <property type="term" value="C:plasma membrane"/>
    <property type="evidence" value="ECO:0007669"/>
    <property type="project" value="TreeGrafter"/>
</dbReference>
<gene>
    <name evidence="5" type="ORF">OLC1_LOCUS11767</name>
</gene>
<sequence length="632" mass="73317">MKKQDLQILEMKDWRKQMDERLSSWSSHLESKVDLQAGQFQALSSQITEMMKMMAEQRKEMAPNEKTLEFAVKSKQINSSPAKTYSQPVRLSHVIRNNSSNTKKEPFKRLSPQEIQYRRNNQFCWKCGEKWGTGHVCKLKQINVIAVEDEDDLGDLNLIEDDSVDARNLMILPEAQIQAITQMEDCWAMEDEDRKIIVILGFIHKELVKILTDTRASKSFINSGLARKMRFATRTIRPYVVTVADGHRIRSDQPCPEAQWSIQQYDIQFDLKVIELGEWDIILGTNWLSRFSPILFDNDKFTIQLSRKGESFILQGEAYEAHKRIQAVMDRVEYHKRKREEWQWEQELRRLEDRRRFRAHHQGHDSVQVMKHSSCSVQLFNKSRHYVAFKVKTTSPKKYCVKPNTGIMEPKSTFSFEVTMQAPRVAPDMTSKDKFLVQSTVVDAGTTEEEITSTLFAKDNNKYVEERKLKVILLSPPNSPVPSPMDGVHNQFPAYDTSPLEISQRRENMRLQFKVNDDIVEPKLKNAEPLASAKALDLQSMTSVQQLRLVKDINDLKQKINEMETKLTEAQETISKLTEERKSITQDSDSLQQEMAQLRSKKTVKRVQVGFPFFYVCMVALICFFLGGSLRS</sequence>
<dbReference type="GO" id="GO:0061817">
    <property type="term" value="P:endoplasmic reticulum-plasma membrane tethering"/>
    <property type="evidence" value="ECO:0007669"/>
    <property type="project" value="TreeGrafter"/>
</dbReference>
<reference evidence="5" key="1">
    <citation type="submission" date="2023-03" db="EMBL/GenBank/DDBJ databases">
        <authorList>
            <person name="Julca I."/>
        </authorList>
    </citation>
    <scope>NUCLEOTIDE SEQUENCE</scope>
</reference>
<dbReference type="PROSITE" id="PS50202">
    <property type="entry name" value="MSP"/>
    <property type="match status" value="1"/>
</dbReference>
<feature type="domain" description="MSP" evidence="4">
    <location>
        <begin position="345"/>
        <end position="474"/>
    </location>
</feature>
<keyword evidence="6" id="KW-1185">Reference proteome</keyword>
<protein>
    <submittedName>
        <fullName evidence="5">OLC1v1000680C1</fullName>
    </submittedName>
</protein>
<dbReference type="PANTHER" id="PTHR10809:SF45">
    <property type="entry name" value="VESICLE-ASSOCIATED PROTEIN 2-2"/>
    <property type="match status" value="1"/>
</dbReference>
<dbReference type="CDD" id="cd00303">
    <property type="entry name" value="retropepsin_like"/>
    <property type="match status" value="1"/>
</dbReference>
<dbReference type="GO" id="GO:0005789">
    <property type="term" value="C:endoplasmic reticulum membrane"/>
    <property type="evidence" value="ECO:0007669"/>
    <property type="project" value="InterPro"/>
</dbReference>
<keyword evidence="3" id="KW-1133">Transmembrane helix</keyword>
<proteinExistence type="inferred from homology"/>
<keyword evidence="2" id="KW-0175">Coiled coil</keyword>
<dbReference type="InterPro" id="IPR008962">
    <property type="entry name" value="PapD-like_sf"/>
</dbReference>
<dbReference type="InterPro" id="IPR016763">
    <property type="entry name" value="VAP"/>
</dbReference>
<dbReference type="Pfam" id="PF00635">
    <property type="entry name" value="Motile_Sperm"/>
    <property type="match status" value="1"/>
</dbReference>